<protein>
    <submittedName>
        <fullName evidence="3">Uncharacterized protein</fullName>
    </submittedName>
</protein>
<feature type="region of interest" description="Disordered" evidence="1">
    <location>
        <begin position="1"/>
        <end position="44"/>
    </location>
</feature>
<proteinExistence type="predicted"/>
<keyword evidence="2" id="KW-0812">Transmembrane</keyword>
<evidence type="ECO:0000256" key="1">
    <source>
        <dbReference type="SAM" id="MobiDB-lite"/>
    </source>
</evidence>
<feature type="transmembrane region" description="Helical" evidence="2">
    <location>
        <begin position="72"/>
        <end position="96"/>
    </location>
</feature>
<dbReference type="EMBL" id="JBGMDY010000003">
    <property type="protein sequence ID" value="KAL2342143.1"/>
    <property type="molecule type" value="Genomic_DNA"/>
</dbReference>
<name>A0ABD1N286_9FABA</name>
<dbReference type="Proteomes" id="UP001603857">
    <property type="component" value="Unassembled WGS sequence"/>
</dbReference>
<accession>A0ABD1N286</accession>
<reference evidence="3 4" key="1">
    <citation type="submission" date="2024-08" db="EMBL/GenBank/DDBJ databases">
        <title>Insights into the chromosomal genome structure of Flemingia macrophylla.</title>
        <authorList>
            <person name="Ding Y."/>
            <person name="Zhao Y."/>
            <person name="Bi W."/>
            <person name="Wu M."/>
            <person name="Zhao G."/>
            <person name="Gong Y."/>
            <person name="Li W."/>
            <person name="Zhang P."/>
        </authorList>
    </citation>
    <scope>NUCLEOTIDE SEQUENCE [LARGE SCALE GENOMIC DNA]</scope>
    <source>
        <strain evidence="3">DYQJB</strain>
        <tissue evidence="3">Leaf</tissue>
    </source>
</reference>
<keyword evidence="2" id="KW-0472">Membrane</keyword>
<evidence type="ECO:0000313" key="4">
    <source>
        <dbReference type="Proteomes" id="UP001603857"/>
    </source>
</evidence>
<sequence length="102" mass="10943">MGNCASGPKTDEREVPMPEPVKVNVEQQDNKVGDDATTEEIPVSTHTHSLATLLNEKVTWKKGMPLSSLESAINTLSILSISLSIAGAIGVWCGAIKYEEYA</sequence>
<gene>
    <name evidence="3" type="ORF">Fmac_010083</name>
</gene>
<keyword evidence="4" id="KW-1185">Reference proteome</keyword>
<evidence type="ECO:0000313" key="3">
    <source>
        <dbReference type="EMBL" id="KAL2342143.1"/>
    </source>
</evidence>
<organism evidence="3 4">
    <name type="scientific">Flemingia macrophylla</name>
    <dbReference type="NCBI Taxonomy" id="520843"/>
    <lineage>
        <taxon>Eukaryota</taxon>
        <taxon>Viridiplantae</taxon>
        <taxon>Streptophyta</taxon>
        <taxon>Embryophyta</taxon>
        <taxon>Tracheophyta</taxon>
        <taxon>Spermatophyta</taxon>
        <taxon>Magnoliopsida</taxon>
        <taxon>eudicotyledons</taxon>
        <taxon>Gunneridae</taxon>
        <taxon>Pentapetalae</taxon>
        <taxon>rosids</taxon>
        <taxon>fabids</taxon>
        <taxon>Fabales</taxon>
        <taxon>Fabaceae</taxon>
        <taxon>Papilionoideae</taxon>
        <taxon>50 kb inversion clade</taxon>
        <taxon>NPAAA clade</taxon>
        <taxon>indigoferoid/millettioid clade</taxon>
        <taxon>Phaseoleae</taxon>
        <taxon>Flemingia</taxon>
    </lineage>
</organism>
<dbReference type="AlphaFoldDB" id="A0ABD1N286"/>
<keyword evidence="2" id="KW-1133">Transmembrane helix</keyword>
<evidence type="ECO:0000256" key="2">
    <source>
        <dbReference type="SAM" id="Phobius"/>
    </source>
</evidence>
<comment type="caution">
    <text evidence="3">The sequence shown here is derived from an EMBL/GenBank/DDBJ whole genome shotgun (WGS) entry which is preliminary data.</text>
</comment>